<dbReference type="SUPFAM" id="SSF46458">
    <property type="entry name" value="Globin-like"/>
    <property type="match status" value="1"/>
</dbReference>
<proteinExistence type="inferred from homology"/>
<dbReference type="InterPro" id="IPR038719">
    <property type="entry name" value="Phycobilisome_asu/bsu_sf"/>
</dbReference>
<evidence type="ECO:0000313" key="5">
    <source>
        <dbReference type="Proteomes" id="UP000831537"/>
    </source>
</evidence>
<evidence type="ECO:0000313" key="4">
    <source>
        <dbReference type="EMBL" id="UOQ86436.1"/>
    </source>
</evidence>
<gene>
    <name evidence="4" type="ORF">MUN87_05990</name>
</gene>
<evidence type="ECO:0000256" key="2">
    <source>
        <dbReference type="ARBA" id="ARBA00022991"/>
    </source>
</evidence>
<keyword evidence="5" id="KW-1185">Reference proteome</keyword>
<keyword evidence="2" id="KW-0157">Chromophore</keyword>
<protein>
    <submittedName>
        <fullName evidence="4">Uncharacterized protein</fullName>
    </submittedName>
</protein>
<reference evidence="4 5" key="1">
    <citation type="submission" date="2022-04" db="EMBL/GenBank/DDBJ databases">
        <title>Gracilibacillus sp. isolated from saltern.</title>
        <authorList>
            <person name="Won M."/>
            <person name="Lee C.-M."/>
            <person name="Woen H.-Y."/>
            <person name="Kwon S.-W."/>
        </authorList>
    </citation>
    <scope>NUCLEOTIDE SEQUENCE [LARGE SCALE GENOMIC DNA]</scope>
    <source>
        <strain evidence="4 5">SSPM10-3</strain>
    </source>
</reference>
<evidence type="ECO:0000256" key="3">
    <source>
        <dbReference type="ARBA" id="ARBA00023307"/>
    </source>
</evidence>
<evidence type="ECO:0000256" key="1">
    <source>
        <dbReference type="ARBA" id="ARBA00008182"/>
    </source>
</evidence>
<dbReference type="RefSeq" id="WP_244746801.1">
    <property type="nucleotide sequence ID" value="NZ_CP095071.1"/>
</dbReference>
<dbReference type="EMBL" id="CP095071">
    <property type="protein sequence ID" value="UOQ86436.1"/>
    <property type="molecule type" value="Genomic_DNA"/>
</dbReference>
<accession>A0ABY4GQE0</accession>
<name>A0ABY4GQE0_9BACI</name>
<dbReference type="Proteomes" id="UP000831537">
    <property type="component" value="Chromosome"/>
</dbReference>
<organism evidence="4 5">
    <name type="scientific">Gracilibacillus salinarum</name>
    <dbReference type="NCBI Taxonomy" id="2932255"/>
    <lineage>
        <taxon>Bacteria</taxon>
        <taxon>Bacillati</taxon>
        <taxon>Bacillota</taxon>
        <taxon>Bacilli</taxon>
        <taxon>Bacillales</taxon>
        <taxon>Bacillaceae</taxon>
        <taxon>Gracilibacillus</taxon>
    </lineage>
</organism>
<dbReference type="Gene3D" id="1.10.490.20">
    <property type="entry name" value="Phycocyanins"/>
    <property type="match status" value="1"/>
</dbReference>
<sequence>MSGDLIDKRLIIEDAVEKIYQAYPNLIEQYGEAGVERCREDNMHHLEHLDTAFQLNNHMIFIDYTNWLKELLVARGMSTEHIEFNFEVLRQWMGNHQLTFYELCLEKAIETLRESN</sequence>
<dbReference type="InterPro" id="IPR009050">
    <property type="entry name" value="Globin-like_sf"/>
</dbReference>
<keyword evidence="3" id="KW-0089">Bile pigment</keyword>
<comment type="similarity">
    <text evidence="1">Belongs to the phycobiliprotein family.</text>
</comment>